<dbReference type="RefSeq" id="WP_085678415.1">
    <property type="nucleotide sequence ID" value="NZ_CP020931.1"/>
</dbReference>
<dbReference type="PANTHER" id="PTHR37292:SF2">
    <property type="entry name" value="DUF262 DOMAIN-CONTAINING PROTEIN"/>
    <property type="match status" value="1"/>
</dbReference>
<dbReference type="InterPro" id="IPR007421">
    <property type="entry name" value="Schlafen_AlbA_2_dom"/>
</dbReference>
<evidence type="ECO:0000313" key="4">
    <source>
        <dbReference type="EMBL" id="ARM82437.1"/>
    </source>
</evidence>
<feature type="region of interest" description="Disordered" evidence="1">
    <location>
        <begin position="687"/>
        <end position="707"/>
    </location>
</feature>
<dbReference type="Pfam" id="PF03235">
    <property type="entry name" value="GmrSD_N"/>
    <property type="match status" value="1"/>
</dbReference>
<dbReference type="PANTHER" id="PTHR37292">
    <property type="entry name" value="VNG6097C"/>
    <property type="match status" value="1"/>
</dbReference>
<reference evidence="4 5" key="1">
    <citation type="submission" date="2017-04" db="EMBL/GenBank/DDBJ databases">
        <title>Genome Sequence of Marinobacter salarius strain SMR5 Isolated from a culture of the Diatom Skeletonema marinoi.</title>
        <authorList>
            <person name="Topel M."/>
            <person name="Pinder M.I.M."/>
            <person name="Johansson O.N."/>
            <person name="Kourtchenko O."/>
            <person name="Godhe A."/>
            <person name="Clarke A.K."/>
        </authorList>
    </citation>
    <scope>NUCLEOTIDE SEQUENCE [LARGE SCALE GENOMIC DNA]</scope>
    <source>
        <strain evidence="4 5">SMR5</strain>
    </source>
</reference>
<feature type="domain" description="Schlafen AlbA-2" evidence="3">
    <location>
        <begin position="556"/>
        <end position="691"/>
    </location>
</feature>
<protein>
    <submittedName>
        <fullName evidence="4">AAA family ATPase</fullName>
    </submittedName>
</protein>
<feature type="domain" description="GmrSD restriction endonucleases N-terminal" evidence="2">
    <location>
        <begin position="14"/>
        <end position="223"/>
    </location>
</feature>
<dbReference type="EMBL" id="CP020931">
    <property type="protein sequence ID" value="ARM82437.1"/>
    <property type="molecule type" value="Genomic_DNA"/>
</dbReference>
<sequence>MNFEQPKPDSKKYSDLINEIQKGIIKIPKFQRDFVWTIDKTAKLLDSILKGYPIGTFILWQTDERINDIKNVGNLDIPDTPDGVKVQYVLDGQQRITSLFAAFLGAHIQKVGEKKITDYGSIVVNLDVDLNDNDEQVITEEPTGESYVSLSDVLNFMDRMTDIKERFSDEDFKKIHAYSRAFDTYDFSTVILRKEDIDSAIEVFTRINTGGQTLTLFEIMSAKTYDEPQQFDMQVKWEGFIKELKEIKYEGISSSVVLSLLALLLSRTKECKRKTILALDKQSIIESWDSVISALKDSVDYFRTTYRIPVSQLLPYDSLLVPFAYFFHVNNGKPDGGQRKYLEEFFWRISLSSRYSSSTESKLAQDIKRIDQILAGQRPDYSDIKVYLDSPQALIDTNFSAGNSYCKAVLCLLAYQEPKDFQDNGKVILDNSWLKVASSKNYHHFFPKAYLKNKTVLNSNSLVNITFVSDHLNKRKIGAKAPSQYIADFQDENSQINKALQTHFIDLDGFGIESNDYETFLQARAKLIYQELKSRIDLSHKEPANEEVQELILAGESDTVEFKSTLRYDLRSKEVNKKLEYVIAKTIAAFLNSEGGNLFIGVDDNQNMLGLVDDMSTLSKPNIDGFELHLVEIIKKYIGAGLISHVKISFPTVEDTQICRIKVSKSGKPVFTQYEGREDFFVRSGCSSQPLGREEQSAYEKSHWSNT</sequence>
<evidence type="ECO:0000256" key="1">
    <source>
        <dbReference type="SAM" id="MobiDB-lite"/>
    </source>
</evidence>
<dbReference type="Pfam" id="PF04326">
    <property type="entry name" value="SLFN_AlbA_2"/>
    <property type="match status" value="1"/>
</dbReference>
<dbReference type="AlphaFoldDB" id="A0A1W6K4Y5"/>
<accession>A0A1W6K4Y5</accession>
<name>A0A1W6K4Y5_9GAMM</name>
<organism evidence="4 5">
    <name type="scientific">Marinobacter salarius</name>
    <dbReference type="NCBI Taxonomy" id="1420917"/>
    <lineage>
        <taxon>Bacteria</taxon>
        <taxon>Pseudomonadati</taxon>
        <taxon>Pseudomonadota</taxon>
        <taxon>Gammaproteobacteria</taxon>
        <taxon>Pseudomonadales</taxon>
        <taxon>Marinobacteraceae</taxon>
        <taxon>Marinobacter</taxon>
    </lineage>
</organism>
<proteinExistence type="predicted"/>
<evidence type="ECO:0000259" key="2">
    <source>
        <dbReference type="Pfam" id="PF03235"/>
    </source>
</evidence>
<evidence type="ECO:0000259" key="3">
    <source>
        <dbReference type="Pfam" id="PF04326"/>
    </source>
</evidence>
<dbReference type="InterPro" id="IPR004919">
    <property type="entry name" value="GmrSD_N"/>
</dbReference>
<gene>
    <name evidence="4" type="ORF">MARSALSMR5_00336</name>
</gene>
<dbReference type="GeneID" id="77254336"/>
<feature type="compositionally biased region" description="Basic and acidic residues" evidence="1">
    <location>
        <begin position="692"/>
        <end position="707"/>
    </location>
</feature>
<dbReference type="Proteomes" id="UP000193100">
    <property type="component" value="Chromosome"/>
</dbReference>
<evidence type="ECO:0000313" key="5">
    <source>
        <dbReference type="Proteomes" id="UP000193100"/>
    </source>
</evidence>
<dbReference type="InterPro" id="IPR038461">
    <property type="entry name" value="Schlafen_AlbA_2_dom_sf"/>
</dbReference>
<dbReference type="Gene3D" id="3.30.950.30">
    <property type="entry name" value="Schlafen, AAA domain"/>
    <property type="match status" value="1"/>
</dbReference>